<dbReference type="EMBL" id="MK500567">
    <property type="protein sequence ID" value="QBK92047.1"/>
    <property type="molecule type" value="Genomic_DNA"/>
</dbReference>
<protein>
    <submittedName>
        <fullName evidence="1">Uncharacterized protein</fullName>
    </submittedName>
</protein>
<proteinExistence type="predicted"/>
<accession>A0A481Z8D9</accession>
<sequence>MDNPKMDERKMESCLKCGESAELFVTIITQVNTATAYFCEKDLSFWDDGIVDVLEEDGISAIAKRYNQKTGEYDKDY</sequence>
<name>A0A481Z8D9_9VIRU</name>
<organism evidence="1">
    <name type="scientific">Pithovirus LCPAC304</name>
    <dbReference type="NCBI Taxonomy" id="2506594"/>
    <lineage>
        <taxon>Viruses</taxon>
        <taxon>Pithoviruses</taxon>
    </lineage>
</organism>
<evidence type="ECO:0000313" key="1">
    <source>
        <dbReference type="EMBL" id="QBK92047.1"/>
    </source>
</evidence>
<gene>
    <name evidence="1" type="ORF">LCPAC304_03940</name>
</gene>
<reference evidence="1" key="1">
    <citation type="journal article" date="2019" name="MBio">
        <title>Virus Genomes from Deep Sea Sediments Expand the Ocean Megavirome and Support Independent Origins of Viral Gigantism.</title>
        <authorList>
            <person name="Backstrom D."/>
            <person name="Yutin N."/>
            <person name="Jorgensen S.L."/>
            <person name="Dharamshi J."/>
            <person name="Homa F."/>
            <person name="Zaremba-Niedwiedzka K."/>
            <person name="Spang A."/>
            <person name="Wolf Y.I."/>
            <person name="Koonin E.V."/>
            <person name="Ettema T.J."/>
        </authorList>
    </citation>
    <scope>NUCLEOTIDE SEQUENCE</scope>
</reference>